<proteinExistence type="predicted"/>
<accession>X1J8F9</accession>
<feature type="non-terminal residue" evidence="1">
    <location>
        <position position="1"/>
    </location>
</feature>
<dbReference type="EMBL" id="BARU01029363">
    <property type="protein sequence ID" value="GAH66033.1"/>
    <property type="molecule type" value="Genomic_DNA"/>
</dbReference>
<evidence type="ECO:0000313" key="1">
    <source>
        <dbReference type="EMBL" id="GAH66033.1"/>
    </source>
</evidence>
<reference evidence="1" key="1">
    <citation type="journal article" date="2014" name="Front. Microbiol.">
        <title>High frequency of phylogenetically diverse reductive dehalogenase-homologous genes in deep subseafloor sedimentary metagenomes.</title>
        <authorList>
            <person name="Kawai M."/>
            <person name="Futagami T."/>
            <person name="Toyoda A."/>
            <person name="Takaki Y."/>
            <person name="Nishi S."/>
            <person name="Hori S."/>
            <person name="Arai W."/>
            <person name="Tsubouchi T."/>
            <person name="Morono Y."/>
            <person name="Uchiyama I."/>
            <person name="Ito T."/>
            <person name="Fujiyama A."/>
            <person name="Inagaki F."/>
            <person name="Takami H."/>
        </authorList>
    </citation>
    <scope>NUCLEOTIDE SEQUENCE</scope>
    <source>
        <strain evidence="1">Expedition CK06-06</strain>
    </source>
</reference>
<comment type="caution">
    <text evidence="1">The sequence shown here is derived from an EMBL/GenBank/DDBJ whole genome shotgun (WGS) entry which is preliminary data.</text>
</comment>
<sequence>PDIRSFKFMVDASTNFVSCVVEKYVIEDDRVKTIHGNAVTFKEEVFEEGK</sequence>
<gene>
    <name evidence="1" type="ORF">S03H2_46717</name>
</gene>
<name>X1J8F9_9ZZZZ</name>
<dbReference type="AlphaFoldDB" id="X1J8F9"/>
<organism evidence="1">
    <name type="scientific">marine sediment metagenome</name>
    <dbReference type="NCBI Taxonomy" id="412755"/>
    <lineage>
        <taxon>unclassified sequences</taxon>
        <taxon>metagenomes</taxon>
        <taxon>ecological metagenomes</taxon>
    </lineage>
</organism>
<protein>
    <submittedName>
        <fullName evidence="1">Uncharacterized protein</fullName>
    </submittedName>
</protein>